<dbReference type="InterPro" id="IPR051011">
    <property type="entry name" value="Metal_resp_trans_reg"/>
</dbReference>
<dbReference type="PRINTS" id="PR00778">
    <property type="entry name" value="HTHARSR"/>
</dbReference>
<dbReference type="Pfam" id="PF12840">
    <property type="entry name" value="HTH_20"/>
    <property type="match status" value="1"/>
</dbReference>
<keyword evidence="6" id="KW-1185">Reference proteome</keyword>
<evidence type="ECO:0000256" key="3">
    <source>
        <dbReference type="ARBA" id="ARBA00023163"/>
    </source>
</evidence>
<evidence type="ECO:0000259" key="4">
    <source>
        <dbReference type="PROSITE" id="PS50987"/>
    </source>
</evidence>
<dbReference type="Proteomes" id="UP000193926">
    <property type="component" value="Unassembled WGS sequence"/>
</dbReference>
<keyword evidence="1" id="KW-0805">Transcription regulation</keyword>
<dbReference type="InterPro" id="IPR036390">
    <property type="entry name" value="WH_DNA-bd_sf"/>
</dbReference>
<comment type="caution">
    <text evidence="5">The sequence shown here is derived from an EMBL/GenBank/DDBJ whole genome shotgun (WGS) entry which is preliminary data.</text>
</comment>
<protein>
    <submittedName>
        <fullName evidence="5">Transcriptional regulator</fullName>
    </submittedName>
</protein>
<dbReference type="SMART" id="SM00418">
    <property type="entry name" value="HTH_ARSR"/>
    <property type="match status" value="1"/>
</dbReference>
<dbReference type="GO" id="GO:0003677">
    <property type="term" value="F:DNA binding"/>
    <property type="evidence" value="ECO:0007669"/>
    <property type="project" value="UniProtKB-KW"/>
</dbReference>
<dbReference type="SUPFAM" id="SSF46785">
    <property type="entry name" value="Winged helix' DNA-binding domain"/>
    <property type="match status" value="1"/>
</dbReference>
<dbReference type="InterPro" id="IPR011991">
    <property type="entry name" value="ArsR-like_HTH"/>
</dbReference>
<dbReference type="PANTHER" id="PTHR43132:SF2">
    <property type="entry name" value="ARSENICAL RESISTANCE OPERON REPRESSOR ARSR-RELATED"/>
    <property type="match status" value="1"/>
</dbReference>
<dbReference type="PROSITE" id="PS50987">
    <property type="entry name" value="HTH_ARSR_2"/>
    <property type="match status" value="1"/>
</dbReference>
<sequence>MNQTQLIARALASLGHEARLQIFRVLVKAGHNGLTVSQIAAHLGLPASTQAHHLRMLVDAGMVVQTKQGREVINTVDFNRMNSVIGFLSEECCKGFAADSADTAA</sequence>
<evidence type="ECO:0000313" key="6">
    <source>
        <dbReference type="Proteomes" id="UP000193926"/>
    </source>
</evidence>
<dbReference type="OrthoDB" id="9804742at2"/>
<organism evidence="5 6">
    <name type="scientific">Marivita geojedonensis</name>
    <dbReference type="NCBI Taxonomy" id="1123756"/>
    <lineage>
        <taxon>Bacteria</taxon>
        <taxon>Pseudomonadati</taxon>
        <taxon>Pseudomonadota</taxon>
        <taxon>Alphaproteobacteria</taxon>
        <taxon>Rhodobacterales</taxon>
        <taxon>Roseobacteraceae</taxon>
        <taxon>Marivita</taxon>
    </lineage>
</organism>
<dbReference type="InterPro" id="IPR001845">
    <property type="entry name" value="HTH_ArsR_DNA-bd_dom"/>
</dbReference>
<dbReference type="PANTHER" id="PTHR43132">
    <property type="entry name" value="ARSENICAL RESISTANCE OPERON REPRESSOR ARSR-RELATED"/>
    <property type="match status" value="1"/>
</dbReference>
<dbReference type="NCBIfam" id="NF033788">
    <property type="entry name" value="HTH_metalloreg"/>
    <property type="match status" value="1"/>
</dbReference>
<dbReference type="STRING" id="1123756.MGEO_02180"/>
<evidence type="ECO:0000256" key="2">
    <source>
        <dbReference type="ARBA" id="ARBA00023125"/>
    </source>
</evidence>
<evidence type="ECO:0000313" key="5">
    <source>
        <dbReference type="EMBL" id="OSQ53373.1"/>
    </source>
</evidence>
<dbReference type="EMBL" id="JFKC01000001">
    <property type="protein sequence ID" value="OSQ53373.1"/>
    <property type="molecule type" value="Genomic_DNA"/>
</dbReference>
<feature type="domain" description="HTH arsR-type" evidence="4">
    <location>
        <begin position="1"/>
        <end position="96"/>
    </location>
</feature>
<name>A0A1X4NQY9_9RHOB</name>
<keyword evidence="3" id="KW-0804">Transcription</keyword>
<evidence type="ECO:0000256" key="1">
    <source>
        <dbReference type="ARBA" id="ARBA00023015"/>
    </source>
</evidence>
<proteinExistence type="predicted"/>
<keyword evidence="2" id="KW-0238">DNA-binding</keyword>
<gene>
    <name evidence="5" type="ORF">MGEO_02180</name>
</gene>
<dbReference type="RefSeq" id="WP_085635043.1">
    <property type="nucleotide sequence ID" value="NZ_JFKC01000001.1"/>
</dbReference>
<dbReference type="AlphaFoldDB" id="A0A1X4NQY9"/>
<accession>A0A1X4NQY9</accession>
<dbReference type="CDD" id="cd00090">
    <property type="entry name" value="HTH_ARSR"/>
    <property type="match status" value="1"/>
</dbReference>
<dbReference type="Gene3D" id="1.10.10.10">
    <property type="entry name" value="Winged helix-like DNA-binding domain superfamily/Winged helix DNA-binding domain"/>
    <property type="match status" value="1"/>
</dbReference>
<reference evidence="5 6" key="1">
    <citation type="submission" date="2014-03" db="EMBL/GenBank/DDBJ databases">
        <title>The draft genome sequence of Marivita geojedonensis KCTC 23882.</title>
        <authorList>
            <person name="Lai Q."/>
            <person name="Shao Z."/>
        </authorList>
    </citation>
    <scope>NUCLEOTIDE SEQUENCE [LARGE SCALE GENOMIC DNA]</scope>
    <source>
        <strain evidence="5 6">DPG-138</strain>
    </source>
</reference>
<dbReference type="GO" id="GO:0003700">
    <property type="term" value="F:DNA-binding transcription factor activity"/>
    <property type="evidence" value="ECO:0007669"/>
    <property type="project" value="InterPro"/>
</dbReference>
<dbReference type="InterPro" id="IPR036388">
    <property type="entry name" value="WH-like_DNA-bd_sf"/>
</dbReference>